<dbReference type="EMBL" id="CM026433">
    <property type="protein sequence ID" value="KAG0554794.1"/>
    <property type="molecule type" value="Genomic_DNA"/>
</dbReference>
<dbReference type="Proteomes" id="UP000822688">
    <property type="component" value="Chromosome 12"/>
</dbReference>
<evidence type="ECO:0000256" key="1">
    <source>
        <dbReference type="SAM" id="MobiDB-lite"/>
    </source>
</evidence>
<feature type="region of interest" description="Disordered" evidence="1">
    <location>
        <begin position="88"/>
        <end position="123"/>
    </location>
</feature>
<sequence length="183" mass="21325">MSRSRSRRGDARKLRRWGWRGRKGRCKGQARDDHHLGGLSRHVRHAGASEFGHQPTNRREIPLRKPTTCSFRCARRVVETSHIIKSRGCRMKESQLPRLPENSGSSRGHKKRGKLPQPPKSRAISALSLPLSRSLSLELSTRILNHHLFSFFRPFRLRFTRFSRMNSCGYHVRSRFLMSGFWL</sequence>
<dbReference type="AlphaFoldDB" id="A0A8T0G8W8"/>
<organism evidence="2 3">
    <name type="scientific">Ceratodon purpureus</name>
    <name type="common">Fire moss</name>
    <name type="synonym">Dicranum purpureum</name>
    <dbReference type="NCBI Taxonomy" id="3225"/>
    <lineage>
        <taxon>Eukaryota</taxon>
        <taxon>Viridiplantae</taxon>
        <taxon>Streptophyta</taxon>
        <taxon>Embryophyta</taxon>
        <taxon>Bryophyta</taxon>
        <taxon>Bryophytina</taxon>
        <taxon>Bryopsida</taxon>
        <taxon>Dicranidae</taxon>
        <taxon>Pseudoditrichales</taxon>
        <taxon>Ditrichaceae</taxon>
        <taxon>Ceratodon</taxon>
    </lineage>
</organism>
<proteinExistence type="predicted"/>
<reference evidence="2" key="1">
    <citation type="submission" date="2020-06" db="EMBL/GenBank/DDBJ databases">
        <title>WGS assembly of Ceratodon purpureus strain R40.</title>
        <authorList>
            <person name="Carey S.B."/>
            <person name="Jenkins J."/>
            <person name="Shu S."/>
            <person name="Lovell J.T."/>
            <person name="Sreedasyam A."/>
            <person name="Maumus F."/>
            <person name="Tiley G.P."/>
            <person name="Fernandez-Pozo N."/>
            <person name="Barry K."/>
            <person name="Chen C."/>
            <person name="Wang M."/>
            <person name="Lipzen A."/>
            <person name="Daum C."/>
            <person name="Saski C.A."/>
            <person name="Payton A.C."/>
            <person name="Mcbreen J.C."/>
            <person name="Conrad R.E."/>
            <person name="Kollar L.M."/>
            <person name="Olsson S."/>
            <person name="Huttunen S."/>
            <person name="Landis J.B."/>
            <person name="Wickett N.J."/>
            <person name="Johnson M.G."/>
            <person name="Rensing S.A."/>
            <person name="Grimwood J."/>
            <person name="Schmutz J."/>
            <person name="Mcdaniel S.F."/>
        </authorList>
    </citation>
    <scope>NUCLEOTIDE SEQUENCE</scope>
    <source>
        <strain evidence="2">R40</strain>
    </source>
</reference>
<evidence type="ECO:0000313" key="2">
    <source>
        <dbReference type="EMBL" id="KAG0554794.1"/>
    </source>
</evidence>
<protein>
    <submittedName>
        <fullName evidence="2">Uncharacterized protein</fullName>
    </submittedName>
</protein>
<comment type="caution">
    <text evidence="2">The sequence shown here is derived from an EMBL/GenBank/DDBJ whole genome shotgun (WGS) entry which is preliminary data.</text>
</comment>
<gene>
    <name evidence="2" type="ORF">KC19_12G119800</name>
</gene>
<accession>A0A8T0G8W8</accession>
<evidence type="ECO:0000313" key="3">
    <source>
        <dbReference type="Proteomes" id="UP000822688"/>
    </source>
</evidence>
<keyword evidence="3" id="KW-1185">Reference proteome</keyword>
<name>A0A8T0G8W8_CERPU</name>